<keyword evidence="3" id="KW-1185">Reference proteome</keyword>
<keyword evidence="1" id="KW-0472">Membrane</keyword>
<dbReference type="InterPro" id="IPR025833">
    <property type="entry name" value="GDYXXLXY"/>
</dbReference>
<comment type="caution">
    <text evidence="2">The sequence shown here is derived from an EMBL/GenBank/DDBJ whole genome shotgun (WGS) entry which is preliminary data.</text>
</comment>
<dbReference type="EMBL" id="BSNM01000009">
    <property type="protein sequence ID" value="GLQ30845.1"/>
    <property type="molecule type" value="Genomic_DNA"/>
</dbReference>
<sequence>MDDAEKVGGVTVLGIGPSENKQDKYLNLVALATLVIALLLTNVSIYQKEQHIAHGRTVLLNLAPVDPRSLMQGDYMALRFMVENEIYNHHPRNEEDRSRWGNDLKPGDGMVVVELDENGVGIFNALYDGQALKENQVLMKYRIRNDRVKFATNAFFFEEGQADIYEIAEYGQFRVNDDGELLLVAMFDKNYQKLEPLPANSAE</sequence>
<keyword evidence="1" id="KW-1133">Transmembrane helix</keyword>
<reference evidence="2" key="1">
    <citation type="journal article" date="2014" name="Int. J. Syst. Evol. Microbiol.">
        <title>Complete genome sequence of Corynebacterium casei LMG S-19264T (=DSM 44701T), isolated from a smear-ripened cheese.</title>
        <authorList>
            <consortium name="US DOE Joint Genome Institute (JGI-PGF)"/>
            <person name="Walter F."/>
            <person name="Albersmeier A."/>
            <person name="Kalinowski J."/>
            <person name="Ruckert C."/>
        </authorList>
    </citation>
    <scope>NUCLEOTIDE SEQUENCE</scope>
    <source>
        <strain evidence="2">NBRC 110071</strain>
    </source>
</reference>
<dbReference type="Pfam" id="PF14345">
    <property type="entry name" value="GDYXXLXY"/>
    <property type="match status" value="1"/>
</dbReference>
<evidence type="ECO:0000313" key="3">
    <source>
        <dbReference type="Proteomes" id="UP001161389"/>
    </source>
</evidence>
<organism evidence="2 3">
    <name type="scientific">Litoribrevibacter albus</name>
    <dbReference type="NCBI Taxonomy" id="1473156"/>
    <lineage>
        <taxon>Bacteria</taxon>
        <taxon>Pseudomonadati</taxon>
        <taxon>Pseudomonadota</taxon>
        <taxon>Gammaproteobacteria</taxon>
        <taxon>Oceanospirillales</taxon>
        <taxon>Oceanospirillaceae</taxon>
        <taxon>Litoribrevibacter</taxon>
    </lineage>
</organism>
<name>A0AA37S9N9_9GAMM</name>
<evidence type="ECO:0000313" key="2">
    <source>
        <dbReference type="EMBL" id="GLQ30845.1"/>
    </source>
</evidence>
<proteinExistence type="predicted"/>
<gene>
    <name evidence="2" type="ORF">GCM10007876_13240</name>
</gene>
<feature type="transmembrane region" description="Helical" evidence="1">
    <location>
        <begin position="25"/>
        <end position="46"/>
    </location>
</feature>
<keyword evidence="1" id="KW-0812">Transmembrane</keyword>
<reference evidence="2" key="2">
    <citation type="submission" date="2023-01" db="EMBL/GenBank/DDBJ databases">
        <title>Draft genome sequence of Litoribrevibacter albus strain NBRC 110071.</title>
        <authorList>
            <person name="Sun Q."/>
            <person name="Mori K."/>
        </authorList>
    </citation>
    <scope>NUCLEOTIDE SEQUENCE</scope>
    <source>
        <strain evidence="2">NBRC 110071</strain>
    </source>
</reference>
<dbReference type="AlphaFoldDB" id="A0AA37S9N9"/>
<accession>A0AA37S9N9</accession>
<evidence type="ECO:0000256" key="1">
    <source>
        <dbReference type="SAM" id="Phobius"/>
    </source>
</evidence>
<dbReference type="Proteomes" id="UP001161389">
    <property type="component" value="Unassembled WGS sequence"/>
</dbReference>
<protein>
    <submittedName>
        <fullName evidence="2">Membrane protein</fullName>
    </submittedName>
</protein>